<keyword evidence="6 9" id="KW-0472">Membrane</keyword>
<proteinExistence type="evidence at transcript level"/>
<keyword evidence="5 9" id="KW-1133">Transmembrane helix</keyword>
<protein>
    <submittedName>
        <fullName evidence="10">Olfactory receptor 65</fullName>
    </submittedName>
</protein>
<evidence type="ECO:0000256" key="5">
    <source>
        <dbReference type="ARBA" id="ARBA00022989"/>
    </source>
</evidence>
<evidence type="ECO:0000256" key="1">
    <source>
        <dbReference type="ARBA" id="ARBA00004141"/>
    </source>
</evidence>
<evidence type="ECO:0000256" key="4">
    <source>
        <dbReference type="ARBA" id="ARBA00022725"/>
    </source>
</evidence>
<dbReference type="GO" id="GO:0004984">
    <property type="term" value="F:olfactory receptor activity"/>
    <property type="evidence" value="ECO:0007669"/>
    <property type="project" value="InterPro"/>
</dbReference>
<reference evidence="10" key="1">
    <citation type="journal article" date="2017" name="Comp. Biochem. Physiol. Part D Genomics Proteomics">
        <title>Candidate chemosensory genes identified in the endoparasitoid Meteorus pulchricornis (Hymenoptera: Braconidae) by antennal transcriptome analysis.</title>
        <authorList>
            <person name="Sheng S."/>
            <person name="Liao C.W."/>
            <person name="Zheng Y."/>
            <person name="Zhou Y."/>
            <person name="Xu Y."/>
            <person name="Song W.M."/>
            <person name="He P."/>
            <person name="Zhang J."/>
            <person name="Wu F.A."/>
        </authorList>
    </citation>
    <scope>NUCLEOTIDE SEQUENCE</scope>
    <source>
        <strain evidence="10">Zhenjiang</strain>
    </source>
</reference>
<evidence type="ECO:0000256" key="6">
    <source>
        <dbReference type="ARBA" id="ARBA00023136"/>
    </source>
</evidence>
<evidence type="ECO:0000256" key="8">
    <source>
        <dbReference type="ARBA" id="ARBA00023224"/>
    </source>
</evidence>
<dbReference type="Pfam" id="PF02949">
    <property type="entry name" value="7tm_6"/>
    <property type="match status" value="1"/>
</dbReference>
<keyword evidence="4" id="KW-0552">Olfaction</keyword>
<keyword evidence="2" id="KW-0716">Sensory transduction</keyword>
<keyword evidence="8" id="KW-0807">Transducer</keyword>
<organism evidence="10">
    <name type="scientific">Meteorus pulchricornis</name>
    <dbReference type="NCBI Taxonomy" id="51522"/>
    <lineage>
        <taxon>Eukaryota</taxon>
        <taxon>Metazoa</taxon>
        <taxon>Ecdysozoa</taxon>
        <taxon>Arthropoda</taxon>
        <taxon>Hexapoda</taxon>
        <taxon>Insecta</taxon>
        <taxon>Pterygota</taxon>
        <taxon>Neoptera</taxon>
        <taxon>Endopterygota</taxon>
        <taxon>Hymenoptera</taxon>
        <taxon>Apocrita</taxon>
        <taxon>Ichneumonoidea</taxon>
        <taxon>Braconidae</taxon>
        <taxon>Meteorinae</taxon>
        <taxon>Meteorus</taxon>
    </lineage>
</organism>
<dbReference type="GO" id="GO:0016020">
    <property type="term" value="C:membrane"/>
    <property type="evidence" value="ECO:0007669"/>
    <property type="project" value="UniProtKB-SubCell"/>
</dbReference>
<accession>A0A1S5VFR3</accession>
<dbReference type="GO" id="GO:0005549">
    <property type="term" value="F:odorant binding"/>
    <property type="evidence" value="ECO:0007669"/>
    <property type="project" value="InterPro"/>
</dbReference>
<evidence type="ECO:0000256" key="9">
    <source>
        <dbReference type="SAM" id="Phobius"/>
    </source>
</evidence>
<sequence length="194" mass="22821">MMCVMINYEKYRELHNTLDHHFEKLLIDQQISSTVLNNFRNFRRLSWALIFLVTIVTLITAGRPIISIISQYLNSGNPIIFPHFYPTLYPGFRFHFIIEFAATVPFFCVSPSMDSLFMMYIFQMSGQFREMSYRIMHIDQMGDDKIAIQQCVHQHQTMMRCRDMLQEIFGPILLWVVATNAISLCSLIFQLTQA</sequence>
<dbReference type="GO" id="GO:0007165">
    <property type="term" value="P:signal transduction"/>
    <property type="evidence" value="ECO:0007669"/>
    <property type="project" value="UniProtKB-KW"/>
</dbReference>
<name>A0A1S5VFR3_9HYME</name>
<keyword evidence="3 9" id="KW-0812">Transmembrane</keyword>
<evidence type="ECO:0000256" key="7">
    <source>
        <dbReference type="ARBA" id="ARBA00023170"/>
    </source>
</evidence>
<evidence type="ECO:0000313" key="10">
    <source>
        <dbReference type="EMBL" id="AQN78467.1"/>
    </source>
</evidence>
<feature type="transmembrane region" description="Helical" evidence="9">
    <location>
        <begin position="93"/>
        <end position="122"/>
    </location>
</feature>
<dbReference type="EMBL" id="KY445532">
    <property type="protein sequence ID" value="AQN78467.1"/>
    <property type="molecule type" value="mRNA"/>
</dbReference>
<dbReference type="InterPro" id="IPR004117">
    <property type="entry name" value="7tm6_olfct_rcpt"/>
</dbReference>
<feature type="transmembrane region" description="Helical" evidence="9">
    <location>
        <begin position="47"/>
        <end position="73"/>
    </location>
</feature>
<evidence type="ECO:0000256" key="3">
    <source>
        <dbReference type="ARBA" id="ARBA00022692"/>
    </source>
</evidence>
<evidence type="ECO:0000256" key="2">
    <source>
        <dbReference type="ARBA" id="ARBA00022606"/>
    </source>
</evidence>
<dbReference type="AlphaFoldDB" id="A0A1S5VFR3"/>
<comment type="subcellular location">
    <subcellularLocation>
        <location evidence="1">Membrane</location>
        <topology evidence="1">Multi-pass membrane protein</topology>
    </subcellularLocation>
</comment>
<feature type="transmembrane region" description="Helical" evidence="9">
    <location>
        <begin position="168"/>
        <end position="189"/>
    </location>
</feature>
<keyword evidence="7 10" id="KW-0675">Receptor</keyword>